<dbReference type="EMBL" id="JBFDAA010000016">
    <property type="protein sequence ID" value="KAL1117374.1"/>
    <property type="molecule type" value="Genomic_DNA"/>
</dbReference>
<gene>
    <name evidence="2" type="ORF">AAG570_004700</name>
</gene>
<accession>A0ABD0YNG0</accession>
<feature type="compositionally biased region" description="Basic and acidic residues" evidence="1">
    <location>
        <begin position="180"/>
        <end position="190"/>
    </location>
</feature>
<dbReference type="AlphaFoldDB" id="A0ABD0YNG0"/>
<evidence type="ECO:0000313" key="2">
    <source>
        <dbReference type="EMBL" id="KAL1117374.1"/>
    </source>
</evidence>
<evidence type="ECO:0000256" key="1">
    <source>
        <dbReference type="SAM" id="MobiDB-lite"/>
    </source>
</evidence>
<comment type="caution">
    <text evidence="2">The sequence shown here is derived from an EMBL/GenBank/DDBJ whole genome shotgun (WGS) entry which is preliminary data.</text>
</comment>
<name>A0ABD0YNG0_9HEMI</name>
<feature type="compositionally biased region" description="Basic and acidic residues" evidence="1">
    <location>
        <begin position="130"/>
        <end position="165"/>
    </location>
</feature>
<sequence>MLQDAVLGVPVDPGYPRRAPAARLRPQDVGVDTAVGAPNLSDTAFSTTLPETAASSRRLSYYPAFKGLSGTGELARASSGGIQLPFPLPTKYRAEEEPRINARVKGKRVKERASGERLGETPPLPGGNIAEKRAGGEEPGRGGERPWEGRRTWESGEWNQSKREATLVGRGAAGVGALRESAEAGRDRPEAAIPEAAATSAPLRSHPAPRARYLTRERVPLTRCPCPLPRGGEGSPLSPLQETRRCSEAPVTHTHVPPFLGSRAGGGVTSPIHNP</sequence>
<organism evidence="2 3">
    <name type="scientific">Ranatra chinensis</name>
    <dbReference type="NCBI Taxonomy" id="642074"/>
    <lineage>
        <taxon>Eukaryota</taxon>
        <taxon>Metazoa</taxon>
        <taxon>Ecdysozoa</taxon>
        <taxon>Arthropoda</taxon>
        <taxon>Hexapoda</taxon>
        <taxon>Insecta</taxon>
        <taxon>Pterygota</taxon>
        <taxon>Neoptera</taxon>
        <taxon>Paraneoptera</taxon>
        <taxon>Hemiptera</taxon>
        <taxon>Heteroptera</taxon>
        <taxon>Panheteroptera</taxon>
        <taxon>Nepomorpha</taxon>
        <taxon>Nepidae</taxon>
        <taxon>Ranatrinae</taxon>
        <taxon>Ranatra</taxon>
    </lineage>
</organism>
<keyword evidence="3" id="KW-1185">Reference proteome</keyword>
<reference evidence="2 3" key="1">
    <citation type="submission" date="2024-07" db="EMBL/GenBank/DDBJ databases">
        <title>Chromosome-level genome assembly of the water stick insect Ranatra chinensis (Heteroptera: Nepidae).</title>
        <authorList>
            <person name="Liu X."/>
        </authorList>
    </citation>
    <scope>NUCLEOTIDE SEQUENCE [LARGE SCALE GENOMIC DNA]</scope>
    <source>
        <strain evidence="2">Cailab_2021Rc</strain>
        <tissue evidence="2">Muscle</tissue>
    </source>
</reference>
<feature type="compositionally biased region" description="Low complexity" evidence="1">
    <location>
        <begin position="191"/>
        <end position="202"/>
    </location>
</feature>
<feature type="region of interest" description="Disordered" evidence="1">
    <location>
        <begin position="1"/>
        <end position="26"/>
    </location>
</feature>
<protein>
    <submittedName>
        <fullName evidence="2">Uncharacterized protein</fullName>
    </submittedName>
</protein>
<proteinExistence type="predicted"/>
<dbReference type="Proteomes" id="UP001558652">
    <property type="component" value="Unassembled WGS sequence"/>
</dbReference>
<feature type="compositionally biased region" description="Low complexity" evidence="1">
    <location>
        <begin position="166"/>
        <end position="179"/>
    </location>
</feature>
<feature type="region of interest" description="Disordered" evidence="1">
    <location>
        <begin position="103"/>
        <end position="275"/>
    </location>
</feature>
<evidence type="ECO:0000313" key="3">
    <source>
        <dbReference type="Proteomes" id="UP001558652"/>
    </source>
</evidence>